<dbReference type="Proteomes" id="UP000305778">
    <property type="component" value="Unassembled WGS sequence"/>
</dbReference>
<evidence type="ECO:0000256" key="2">
    <source>
        <dbReference type="ARBA" id="ARBA00022630"/>
    </source>
</evidence>
<dbReference type="SUPFAM" id="SSF56176">
    <property type="entry name" value="FAD-binding/transporter-associated domain-like"/>
    <property type="match status" value="1"/>
</dbReference>
<dbReference type="OrthoDB" id="9811557at2"/>
<dbReference type="InterPro" id="IPR051914">
    <property type="entry name" value="FAD-linked_OxidoTrans_Type4"/>
</dbReference>
<protein>
    <submittedName>
        <fullName evidence="7">FAD-binding protein</fullName>
    </submittedName>
</protein>
<feature type="region of interest" description="Disordered" evidence="5">
    <location>
        <begin position="27"/>
        <end position="50"/>
    </location>
</feature>
<dbReference type="Gene3D" id="1.10.45.10">
    <property type="entry name" value="Vanillyl-alcohol Oxidase, Chain A, domain 4"/>
    <property type="match status" value="1"/>
</dbReference>
<dbReference type="FunFam" id="1.10.45.10:FF:000001">
    <property type="entry name" value="D-lactate dehydrogenase mitochondrial"/>
    <property type="match status" value="1"/>
</dbReference>
<dbReference type="SUPFAM" id="SSF55103">
    <property type="entry name" value="FAD-linked oxidases, C-terminal domain"/>
    <property type="match status" value="1"/>
</dbReference>
<organism evidence="7 8">
    <name type="scientific">Actinacidiphila oryziradicis</name>
    <dbReference type="NCBI Taxonomy" id="2571141"/>
    <lineage>
        <taxon>Bacteria</taxon>
        <taxon>Bacillati</taxon>
        <taxon>Actinomycetota</taxon>
        <taxon>Actinomycetes</taxon>
        <taxon>Kitasatosporales</taxon>
        <taxon>Streptomycetaceae</taxon>
        <taxon>Actinacidiphila</taxon>
    </lineage>
</organism>
<evidence type="ECO:0000256" key="4">
    <source>
        <dbReference type="ARBA" id="ARBA00023002"/>
    </source>
</evidence>
<keyword evidence="8" id="KW-1185">Reference proteome</keyword>
<reference evidence="7 8" key="1">
    <citation type="submission" date="2019-04" db="EMBL/GenBank/DDBJ databases">
        <title>Streptomyces oryziradicis sp. nov., a novel actinomycete isolated from rhizosphere soil of rice (Oryza sativa L.).</title>
        <authorList>
            <person name="Li C."/>
        </authorList>
    </citation>
    <scope>NUCLEOTIDE SEQUENCE [LARGE SCALE GENOMIC DNA]</scope>
    <source>
        <strain evidence="7 8">NEAU-C40</strain>
    </source>
</reference>
<proteinExistence type="predicted"/>
<evidence type="ECO:0000259" key="6">
    <source>
        <dbReference type="PROSITE" id="PS51387"/>
    </source>
</evidence>
<dbReference type="Gene3D" id="3.30.70.2740">
    <property type="match status" value="1"/>
</dbReference>
<dbReference type="PANTHER" id="PTHR42934:SF2">
    <property type="entry name" value="GLYCOLATE OXIDASE SUBUNIT GLCD"/>
    <property type="match status" value="1"/>
</dbReference>
<dbReference type="RefSeq" id="WP_136723023.1">
    <property type="nucleotide sequence ID" value="NZ_SUMC01000006.1"/>
</dbReference>
<dbReference type="Pfam" id="PF02913">
    <property type="entry name" value="FAD-oxidase_C"/>
    <property type="match status" value="1"/>
</dbReference>
<evidence type="ECO:0000256" key="5">
    <source>
        <dbReference type="SAM" id="MobiDB-lite"/>
    </source>
</evidence>
<dbReference type="Pfam" id="PF01565">
    <property type="entry name" value="FAD_binding_4"/>
    <property type="match status" value="1"/>
</dbReference>
<dbReference type="InterPro" id="IPR036318">
    <property type="entry name" value="FAD-bd_PCMH-like_sf"/>
</dbReference>
<evidence type="ECO:0000256" key="3">
    <source>
        <dbReference type="ARBA" id="ARBA00022827"/>
    </source>
</evidence>
<dbReference type="InterPro" id="IPR016169">
    <property type="entry name" value="FAD-bd_PCMH_sub2"/>
</dbReference>
<dbReference type="PROSITE" id="PS51387">
    <property type="entry name" value="FAD_PCMH"/>
    <property type="match status" value="1"/>
</dbReference>
<comment type="caution">
    <text evidence="7">The sequence shown here is derived from an EMBL/GenBank/DDBJ whole genome shotgun (WGS) entry which is preliminary data.</text>
</comment>
<dbReference type="Gene3D" id="3.30.465.10">
    <property type="match status" value="1"/>
</dbReference>
<dbReference type="EMBL" id="SUMC01000006">
    <property type="protein sequence ID" value="TKA12029.1"/>
    <property type="molecule type" value="Genomic_DNA"/>
</dbReference>
<sequence length="464" mass="47404">MTHQPTGQATAAARLLGLLARDLAPDRLTTDPAATAPYATDRSGARPDGQPLAVVHAEHPDDVRTTLRHAHALRVPVVPRGAGTGLSGAATAPEGTLVLDLARMNRIVELSPDDQLAVVEPGVITADLDRAAAAHGLRYAPDPASAAISTIGGNIATNAGGLRCAKYGVTRDSVLGLDAVLADGTVIRTGRRTVKGVTGYDLTALLTGSEGTLAVITAATVRLRPIPVATATLAAYFSSFAAAAAAATAITAARIEPAMAELLDGPVLAAIDGAQDSNLRARGAALLLVQCDGAGAAEEAAHVARVLEGRAASLDITGDPVEAEALLAARRLALPSLERLGRPLIEDIAVPRSQLAEAVRSIEAISAAHGVPVFTLAHAADGNLHPILVIDPALPDIPEAAWAAASDIFATALRLGGTLTGEHGVGTLKRQWLADELGPDTLALHHRVKSALDPHNILNPGKAI</sequence>
<feature type="compositionally biased region" description="Low complexity" evidence="5">
    <location>
        <begin position="30"/>
        <end position="41"/>
    </location>
</feature>
<accession>A0A4V5N0H3</accession>
<keyword evidence="2" id="KW-0285">Flavoprotein</keyword>
<dbReference type="InterPro" id="IPR016171">
    <property type="entry name" value="Vanillyl_alc_oxidase_C-sub2"/>
</dbReference>
<evidence type="ECO:0000256" key="1">
    <source>
        <dbReference type="ARBA" id="ARBA00001974"/>
    </source>
</evidence>
<dbReference type="InterPro" id="IPR016166">
    <property type="entry name" value="FAD-bd_PCMH"/>
</dbReference>
<dbReference type="PANTHER" id="PTHR42934">
    <property type="entry name" value="GLYCOLATE OXIDASE SUBUNIT GLCD"/>
    <property type="match status" value="1"/>
</dbReference>
<dbReference type="InterPro" id="IPR004113">
    <property type="entry name" value="FAD-bd_oxidored_4_C"/>
</dbReference>
<evidence type="ECO:0000313" key="8">
    <source>
        <dbReference type="Proteomes" id="UP000305778"/>
    </source>
</evidence>
<dbReference type="GO" id="GO:0016491">
    <property type="term" value="F:oxidoreductase activity"/>
    <property type="evidence" value="ECO:0007669"/>
    <property type="project" value="UniProtKB-KW"/>
</dbReference>
<feature type="domain" description="FAD-binding PCMH-type" evidence="6">
    <location>
        <begin position="47"/>
        <end position="226"/>
    </location>
</feature>
<dbReference type="AlphaFoldDB" id="A0A4V5N0H3"/>
<dbReference type="GO" id="GO:0071949">
    <property type="term" value="F:FAD binding"/>
    <property type="evidence" value="ECO:0007669"/>
    <property type="project" value="InterPro"/>
</dbReference>
<evidence type="ECO:0000313" key="7">
    <source>
        <dbReference type="EMBL" id="TKA12029.1"/>
    </source>
</evidence>
<dbReference type="InterPro" id="IPR006094">
    <property type="entry name" value="Oxid_FAD_bind_N"/>
</dbReference>
<dbReference type="InterPro" id="IPR016164">
    <property type="entry name" value="FAD-linked_Oxase-like_C"/>
</dbReference>
<name>A0A4V5N0H3_9ACTN</name>
<comment type="cofactor">
    <cofactor evidence="1">
        <name>FAD</name>
        <dbReference type="ChEBI" id="CHEBI:57692"/>
    </cofactor>
</comment>
<gene>
    <name evidence="7" type="ORF">FCI23_08495</name>
</gene>
<keyword evidence="3" id="KW-0274">FAD</keyword>
<keyword evidence="4" id="KW-0560">Oxidoreductase</keyword>